<dbReference type="SUPFAM" id="SSF55874">
    <property type="entry name" value="ATPase domain of HSP90 chaperone/DNA topoisomerase II/histidine kinase"/>
    <property type="match status" value="1"/>
</dbReference>
<organism evidence="2 3">
    <name type="scientific">Massilia yuzhufengensis</name>
    <dbReference type="NCBI Taxonomy" id="1164594"/>
    <lineage>
        <taxon>Bacteria</taxon>
        <taxon>Pseudomonadati</taxon>
        <taxon>Pseudomonadota</taxon>
        <taxon>Betaproteobacteria</taxon>
        <taxon>Burkholderiales</taxon>
        <taxon>Oxalobacteraceae</taxon>
        <taxon>Telluria group</taxon>
        <taxon>Massilia</taxon>
    </lineage>
</organism>
<accession>A0A1I1GZA4</accession>
<dbReference type="Proteomes" id="UP000198639">
    <property type="component" value="Unassembled WGS sequence"/>
</dbReference>
<reference evidence="3" key="1">
    <citation type="submission" date="2016-10" db="EMBL/GenBank/DDBJ databases">
        <authorList>
            <person name="Varghese N."/>
            <person name="Submissions S."/>
        </authorList>
    </citation>
    <scope>NUCLEOTIDE SEQUENCE [LARGE SCALE GENOMIC DNA]</scope>
    <source>
        <strain evidence="3">CGMCC 1.12041</strain>
    </source>
</reference>
<sequence length="155" mass="16630">MGDAQTNAVPFDTDLLELHRQQRSARLTLRLRSDEDVVGLRKQVRERAVAIALSLVDQTKLVTAASELARNTIKYGGGGEAHVDSLNDGVRNGICLIFVDAGPGIPDIECALRDGFTTGGGLGLGFGGSRRLVDEFEVDSRPGEGTAVLVVKWKR</sequence>
<dbReference type="SMART" id="SM00387">
    <property type="entry name" value="HATPase_c"/>
    <property type="match status" value="1"/>
</dbReference>
<dbReference type="STRING" id="1164594.SAMN05216204_104115"/>
<dbReference type="InterPro" id="IPR003594">
    <property type="entry name" value="HATPase_dom"/>
</dbReference>
<dbReference type="EMBL" id="FOLD01000004">
    <property type="protein sequence ID" value="SFC17127.1"/>
    <property type="molecule type" value="Genomic_DNA"/>
</dbReference>
<protein>
    <submittedName>
        <fullName evidence="2">Serine/threonine-protein kinase RsbT</fullName>
    </submittedName>
</protein>
<evidence type="ECO:0000313" key="2">
    <source>
        <dbReference type="EMBL" id="SFC17127.1"/>
    </source>
</evidence>
<dbReference type="RefSeq" id="WP_091872087.1">
    <property type="nucleotide sequence ID" value="NZ_FOLD01000004.1"/>
</dbReference>
<dbReference type="GO" id="GO:0016301">
    <property type="term" value="F:kinase activity"/>
    <property type="evidence" value="ECO:0007669"/>
    <property type="project" value="UniProtKB-KW"/>
</dbReference>
<feature type="domain" description="Histidine kinase/HSP90-like ATPase" evidence="1">
    <location>
        <begin position="56"/>
        <end position="155"/>
    </location>
</feature>
<keyword evidence="3" id="KW-1185">Reference proteome</keyword>
<keyword evidence="2" id="KW-0418">Kinase</keyword>
<dbReference type="Pfam" id="PF02518">
    <property type="entry name" value="HATPase_c"/>
    <property type="match status" value="1"/>
</dbReference>
<dbReference type="InterPro" id="IPR036890">
    <property type="entry name" value="HATPase_C_sf"/>
</dbReference>
<evidence type="ECO:0000259" key="1">
    <source>
        <dbReference type="SMART" id="SM00387"/>
    </source>
</evidence>
<dbReference type="AlphaFoldDB" id="A0A1I1GZA4"/>
<evidence type="ECO:0000313" key="3">
    <source>
        <dbReference type="Proteomes" id="UP000198639"/>
    </source>
</evidence>
<dbReference type="OrthoDB" id="5769716at2"/>
<keyword evidence="2" id="KW-0808">Transferase</keyword>
<gene>
    <name evidence="2" type="ORF">SAMN05216204_104115</name>
</gene>
<proteinExistence type="predicted"/>
<name>A0A1I1GZA4_9BURK</name>
<dbReference type="Gene3D" id="3.30.565.10">
    <property type="entry name" value="Histidine kinase-like ATPase, C-terminal domain"/>
    <property type="match status" value="1"/>
</dbReference>